<reference evidence="2" key="1">
    <citation type="submission" date="2016-10" db="EMBL/GenBank/DDBJ databases">
        <authorList>
            <person name="Varghese N."/>
            <person name="Submissions S."/>
        </authorList>
    </citation>
    <scope>NUCLEOTIDE SEQUENCE [LARGE SCALE GENOMIC DNA]</scope>
    <source>
        <strain evidence="2">DSM 18887</strain>
    </source>
</reference>
<dbReference type="Proteomes" id="UP000198749">
    <property type="component" value="Unassembled WGS sequence"/>
</dbReference>
<evidence type="ECO:0000313" key="2">
    <source>
        <dbReference type="Proteomes" id="UP000198749"/>
    </source>
</evidence>
<protein>
    <submittedName>
        <fullName evidence="1">Uncharacterized protein</fullName>
    </submittedName>
</protein>
<proteinExistence type="predicted"/>
<name>A0A1H9EF51_9GAMM</name>
<keyword evidence="2" id="KW-1185">Reference proteome</keyword>
<dbReference type="EMBL" id="FOGB01000002">
    <property type="protein sequence ID" value="SEQ24212.1"/>
    <property type="molecule type" value="Genomic_DNA"/>
</dbReference>
<gene>
    <name evidence="1" type="ORF">SAMN03080615_00862</name>
</gene>
<dbReference type="RefSeq" id="WP_091354484.1">
    <property type="nucleotide sequence ID" value="NZ_FOGB01000002.1"/>
</dbReference>
<accession>A0A1H9EF51</accession>
<dbReference type="STRING" id="355243.SAMN03080615_00862"/>
<sequence>MELTTVQRQVVLALDAIGPCGLTPMLPRCPALDSKTQLKNVLEQLEIKGAVKLQSNSQYAVIKAWLKEAREHNWLSTPQTPAAPVHGSEVESKPAKIPVARMSFHESDIPVLAPQSKALEMTQERTADPVAEMMKELPEGVRIGLSRDGLNVSWSGFTLEPSVEELPATLSAILTLQQHIVSGNAGQAI</sequence>
<dbReference type="AlphaFoldDB" id="A0A1H9EF51"/>
<organism evidence="1 2">
    <name type="scientific">Amphritea atlantica</name>
    <dbReference type="NCBI Taxonomy" id="355243"/>
    <lineage>
        <taxon>Bacteria</taxon>
        <taxon>Pseudomonadati</taxon>
        <taxon>Pseudomonadota</taxon>
        <taxon>Gammaproteobacteria</taxon>
        <taxon>Oceanospirillales</taxon>
        <taxon>Oceanospirillaceae</taxon>
        <taxon>Amphritea</taxon>
    </lineage>
</organism>
<evidence type="ECO:0000313" key="1">
    <source>
        <dbReference type="EMBL" id="SEQ24212.1"/>
    </source>
</evidence>